<dbReference type="EMBL" id="JANFAV010000012">
    <property type="protein sequence ID" value="MCW6536391.1"/>
    <property type="molecule type" value="Genomic_DNA"/>
</dbReference>
<keyword evidence="1" id="KW-0812">Transmembrane</keyword>
<reference evidence="3" key="1">
    <citation type="submission" date="2022-06" db="EMBL/GenBank/DDBJ databases">
        <title>Sphingomonas sp. nov. isolated from rhizosphere soil of tomato.</title>
        <authorList>
            <person name="Dong H."/>
            <person name="Gao R."/>
        </authorList>
    </citation>
    <scope>NUCLEOTIDE SEQUENCE</scope>
    <source>
        <strain evidence="3">MMSM24</strain>
    </source>
</reference>
<evidence type="ECO:0000313" key="3">
    <source>
        <dbReference type="EMBL" id="MCW6536391.1"/>
    </source>
</evidence>
<dbReference type="AlphaFoldDB" id="A0AA42CVB6"/>
<dbReference type="InterPro" id="IPR012495">
    <property type="entry name" value="TadE-like_dom"/>
</dbReference>
<feature type="transmembrane region" description="Helical" evidence="1">
    <location>
        <begin position="21"/>
        <end position="42"/>
    </location>
</feature>
<accession>A0AA42CVB6</accession>
<dbReference type="Pfam" id="PF07811">
    <property type="entry name" value="TadE"/>
    <property type="match status" value="1"/>
</dbReference>
<feature type="domain" description="TadE-like" evidence="2">
    <location>
        <begin position="18"/>
        <end position="58"/>
    </location>
</feature>
<keyword evidence="1" id="KW-0472">Membrane</keyword>
<evidence type="ECO:0000259" key="2">
    <source>
        <dbReference type="Pfam" id="PF07811"/>
    </source>
</evidence>
<dbReference type="Proteomes" id="UP001165565">
    <property type="component" value="Unassembled WGS sequence"/>
</dbReference>
<gene>
    <name evidence="3" type="ORF">NEE01_16555</name>
</gene>
<evidence type="ECO:0000256" key="1">
    <source>
        <dbReference type="SAM" id="Phobius"/>
    </source>
</evidence>
<protein>
    <submittedName>
        <fullName evidence="3">Pilus assembly protein</fullName>
    </submittedName>
</protein>
<evidence type="ECO:0000313" key="4">
    <source>
        <dbReference type="Proteomes" id="UP001165565"/>
    </source>
</evidence>
<keyword evidence="4" id="KW-1185">Reference proteome</keyword>
<keyword evidence="1" id="KW-1133">Transmembrane helix</keyword>
<dbReference type="RefSeq" id="WP_265269853.1">
    <property type="nucleotide sequence ID" value="NZ_JANFAV010000012.1"/>
</dbReference>
<proteinExistence type="predicted"/>
<organism evidence="3 4">
    <name type="scientific">Sphingomonas lycopersici</name>
    <dbReference type="NCBI Taxonomy" id="2951807"/>
    <lineage>
        <taxon>Bacteria</taxon>
        <taxon>Pseudomonadati</taxon>
        <taxon>Pseudomonadota</taxon>
        <taxon>Alphaproteobacteria</taxon>
        <taxon>Sphingomonadales</taxon>
        <taxon>Sphingomonadaceae</taxon>
        <taxon>Sphingomonas</taxon>
    </lineage>
</organism>
<name>A0AA42CVB6_9SPHN</name>
<comment type="caution">
    <text evidence="3">The sequence shown here is derived from an EMBL/GenBank/DDBJ whole genome shotgun (WGS) entry which is preliminary data.</text>
</comment>
<sequence length="189" mass="20311">MIPALLHFWHRLRDDRRGLGAVEFAIIAPFLLLLYLGGYQLMDATSAYRKVTTTTRTLADVTTQFTAVQASDVDSILGAAGAVMTPYSASNTTTRVSEIAISATGMPSVVWSRASSGNLLKTSDLLANPTTPNNVVPAKLRIASTNLIFAEVSYSYVPPAGGQLIGPITFRDQIFMNPRRSVDIPCTGC</sequence>